<dbReference type="AlphaFoldDB" id="A0A538T5D4"/>
<feature type="compositionally biased region" description="Basic and acidic residues" evidence="1">
    <location>
        <begin position="1"/>
        <end position="10"/>
    </location>
</feature>
<gene>
    <name evidence="2" type="ORF">E6K72_02155</name>
</gene>
<comment type="caution">
    <text evidence="2">The sequence shown here is derived from an EMBL/GenBank/DDBJ whole genome shotgun (WGS) entry which is preliminary data.</text>
</comment>
<evidence type="ECO:0000313" key="2">
    <source>
        <dbReference type="EMBL" id="TMQ58837.1"/>
    </source>
</evidence>
<evidence type="ECO:0000313" key="3">
    <source>
        <dbReference type="Proteomes" id="UP000317716"/>
    </source>
</evidence>
<proteinExistence type="predicted"/>
<reference evidence="2 3" key="1">
    <citation type="journal article" date="2019" name="Nat. Microbiol.">
        <title>Mediterranean grassland soil C-N compound turnover is dependent on rainfall and depth, and is mediated by genomically divergent microorganisms.</title>
        <authorList>
            <person name="Diamond S."/>
            <person name="Andeer P.F."/>
            <person name="Li Z."/>
            <person name="Crits-Christoph A."/>
            <person name="Burstein D."/>
            <person name="Anantharaman K."/>
            <person name="Lane K.R."/>
            <person name="Thomas B.C."/>
            <person name="Pan C."/>
            <person name="Northen T.R."/>
            <person name="Banfield J.F."/>
        </authorList>
    </citation>
    <scope>NUCLEOTIDE SEQUENCE [LARGE SCALE GENOMIC DNA]</scope>
    <source>
        <strain evidence="2">WS_2</strain>
    </source>
</reference>
<name>A0A538T5D4_UNCEI</name>
<sequence length="60" mass="6504">MPSSPERRSEISSPPVMTEGSRPAPRRISNAIATTVDLPLVPVTASVRWVATKWASSSER</sequence>
<protein>
    <submittedName>
        <fullName evidence="2">Uncharacterized protein</fullName>
    </submittedName>
</protein>
<organism evidence="2 3">
    <name type="scientific">Eiseniibacteriota bacterium</name>
    <dbReference type="NCBI Taxonomy" id="2212470"/>
    <lineage>
        <taxon>Bacteria</taxon>
        <taxon>Candidatus Eiseniibacteriota</taxon>
    </lineage>
</organism>
<dbReference type="EMBL" id="VBOS01000066">
    <property type="protein sequence ID" value="TMQ58837.1"/>
    <property type="molecule type" value="Genomic_DNA"/>
</dbReference>
<dbReference type="Proteomes" id="UP000317716">
    <property type="component" value="Unassembled WGS sequence"/>
</dbReference>
<feature type="region of interest" description="Disordered" evidence="1">
    <location>
        <begin position="1"/>
        <end position="26"/>
    </location>
</feature>
<accession>A0A538T5D4</accession>
<evidence type="ECO:0000256" key="1">
    <source>
        <dbReference type="SAM" id="MobiDB-lite"/>
    </source>
</evidence>